<dbReference type="GO" id="GO:0006435">
    <property type="term" value="P:threonyl-tRNA aminoacylation"/>
    <property type="evidence" value="ECO:0007669"/>
    <property type="project" value="UniProtKB-UniRule"/>
</dbReference>
<dbReference type="GO" id="GO:0046872">
    <property type="term" value="F:metal ion binding"/>
    <property type="evidence" value="ECO:0007669"/>
    <property type="project" value="UniProtKB-KW"/>
</dbReference>
<dbReference type="Pfam" id="PF00587">
    <property type="entry name" value="tRNA-synt_2b"/>
    <property type="match status" value="1"/>
</dbReference>
<evidence type="ECO:0000313" key="14">
    <source>
        <dbReference type="Proteomes" id="UP000034682"/>
    </source>
</evidence>
<evidence type="ECO:0000256" key="1">
    <source>
        <dbReference type="ARBA" id="ARBA00008226"/>
    </source>
</evidence>
<evidence type="ECO:0000256" key="11">
    <source>
        <dbReference type="NCBIfam" id="TIGR00418"/>
    </source>
</evidence>
<keyword evidence="3 13" id="KW-0436">Ligase</keyword>
<evidence type="ECO:0000256" key="6">
    <source>
        <dbReference type="ARBA" id="ARBA00022833"/>
    </source>
</evidence>
<dbReference type="InterPro" id="IPR002320">
    <property type="entry name" value="Thr-tRNA-ligase_IIa"/>
</dbReference>
<evidence type="ECO:0000259" key="12">
    <source>
        <dbReference type="PROSITE" id="PS50862"/>
    </source>
</evidence>
<comment type="caution">
    <text evidence="13">The sequence shown here is derived from an EMBL/GenBank/DDBJ whole genome shotgun (WGS) entry which is preliminary data.</text>
</comment>
<comment type="similarity">
    <text evidence="1">Belongs to the class-II aminoacyl-tRNA synthetase family.</text>
</comment>
<reference evidence="13 14" key="1">
    <citation type="journal article" date="2015" name="Nature">
        <title>rRNA introns, odd ribosomes, and small enigmatic genomes across a large radiation of phyla.</title>
        <authorList>
            <person name="Brown C.T."/>
            <person name="Hug L.A."/>
            <person name="Thomas B.C."/>
            <person name="Sharon I."/>
            <person name="Castelle C.J."/>
            <person name="Singh A."/>
            <person name="Wilkins M.J."/>
            <person name="Williams K.H."/>
            <person name="Banfield J.F."/>
        </authorList>
    </citation>
    <scope>NUCLEOTIDE SEQUENCE [LARGE SCALE GENOMIC DNA]</scope>
</reference>
<evidence type="ECO:0000256" key="10">
    <source>
        <dbReference type="ARBA" id="ARBA00049515"/>
    </source>
</evidence>
<dbReference type="CDD" id="cd00771">
    <property type="entry name" value="ThrRS_core"/>
    <property type="match status" value="1"/>
</dbReference>
<dbReference type="PRINTS" id="PR01047">
    <property type="entry name" value="TRNASYNTHTHR"/>
</dbReference>
<dbReference type="InterPro" id="IPR006195">
    <property type="entry name" value="aa-tRNA-synth_II"/>
</dbReference>
<evidence type="ECO:0000256" key="9">
    <source>
        <dbReference type="ARBA" id="ARBA00023146"/>
    </source>
</evidence>
<evidence type="ECO:0000313" key="13">
    <source>
        <dbReference type="EMBL" id="KKU77135.1"/>
    </source>
</evidence>
<dbReference type="NCBIfam" id="TIGR00418">
    <property type="entry name" value="thrS"/>
    <property type="match status" value="1"/>
</dbReference>
<keyword evidence="9" id="KW-0030">Aminoacyl-tRNA synthetase</keyword>
<name>A0A0G1W4A4_9BACT</name>
<dbReference type="EMBL" id="LCOK01000006">
    <property type="protein sequence ID" value="KKU77135.1"/>
    <property type="molecule type" value="Genomic_DNA"/>
</dbReference>
<sequence>MRQSNRTINMDKKEAKMRDHREIGQILDLFSFQEIAPGAPFWHNNGMIIFKELEKYLRAELDKNGYEEISTPIMVKKDVFEKSGHWEHYRENIFYFDNPRDKNEHLVIKPMNCPESTYVYNSKIRSYKDLPLRLAEIGRLHRNELSGTLGGLFRVRQITMDDAHIYARPEQVKEEVVAIIEMTERFYKMFRLEPTYVLATRPDKALGTKEDWQLAEKALEEALQSAGKKFSVAKGEGAFYGPKIEVHLNDSQGRDWQMGTAQLDLVMLPKQFETYYMAEDGSKKLPWVIHRAIFGSFERFIGMLLEHTDGKLPLWLSPVQAEVVNISEKQDDYARDITAKISAGGIRTKWSSVNDTINKKIREAEIRRVPYIVVIGDKEKDNKTVNVRHYTEGQLGEMTINDLLKKIAADINQFSS</sequence>
<dbReference type="Proteomes" id="UP000034682">
    <property type="component" value="Unassembled WGS sequence"/>
</dbReference>
<dbReference type="GO" id="GO:0005737">
    <property type="term" value="C:cytoplasm"/>
    <property type="evidence" value="ECO:0007669"/>
    <property type="project" value="UniProtKB-UniRule"/>
</dbReference>
<keyword evidence="5" id="KW-0547">Nucleotide-binding</keyword>
<evidence type="ECO:0000256" key="8">
    <source>
        <dbReference type="ARBA" id="ARBA00022917"/>
    </source>
</evidence>
<dbReference type="GO" id="GO:0004829">
    <property type="term" value="F:threonine-tRNA ligase activity"/>
    <property type="evidence" value="ECO:0007669"/>
    <property type="project" value="UniProtKB-UniRule"/>
</dbReference>
<gene>
    <name evidence="13" type="ORF">UY02_C0006G0002</name>
</gene>
<dbReference type="FunFam" id="3.30.930.10:FF:000002">
    <property type="entry name" value="Threonine--tRNA ligase"/>
    <property type="match status" value="1"/>
</dbReference>
<dbReference type="AlphaFoldDB" id="A0A0G1W4A4"/>
<dbReference type="PANTHER" id="PTHR11451">
    <property type="entry name" value="THREONINE-TRNA LIGASE"/>
    <property type="match status" value="1"/>
</dbReference>
<dbReference type="EC" id="6.1.1.3" evidence="2 11"/>
<dbReference type="FunFam" id="3.40.50.800:FF:000001">
    <property type="entry name" value="Threonine--tRNA ligase"/>
    <property type="match status" value="1"/>
</dbReference>
<comment type="catalytic activity">
    <reaction evidence="10">
        <text>tRNA(Thr) + L-threonine + ATP = L-threonyl-tRNA(Thr) + AMP + diphosphate + H(+)</text>
        <dbReference type="Rhea" id="RHEA:24624"/>
        <dbReference type="Rhea" id="RHEA-COMP:9670"/>
        <dbReference type="Rhea" id="RHEA-COMP:9704"/>
        <dbReference type="ChEBI" id="CHEBI:15378"/>
        <dbReference type="ChEBI" id="CHEBI:30616"/>
        <dbReference type="ChEBI" id="CHEBI:33019"/>
        <dbReference type="ChEBI" id="CHEBI:57926"/>
        <dbReference type="ChEBI" id="CHEBI:78442"/>
        <dbReference type="ChEBI" id="CHEBI:78534"/>
        <dbReference type="ChEBI" id="CHEBI:456215"/>
        <dbReference type="EC" id="6.1.1.3"/>
    </reaction>
</comment>
<dbReference type="InterPro" id="IPR004154">
    <property type="entry name" value="Anticodon-bd"/>
</dbReference>
<evidence type="ECO:0000256" key="7">
    <source>
        <dbReference type="ARBA" id="ARBA00022840"/>
    </source>
</evidence>
<dbReference type="Gene3D" id="3.40.50.800">
    <property type="entry name" value="Anticodon-binding domain"/>
    <property type="match status" value="1"/>
</dbReference>
<evidence type="ECO:0000256" key="3">
    <source>
        <dbReference type="ARBA" id="ARBA00022598"/>
    </source>
</evidence>
<accession>A0A0G1W4A4</accession>
<keyword evidence="7" id="KW-0067">ATP-binding</keyword>
<dbReference type="InterPro" id="IPR036621">
    <property type="entry name" value="Anticodon-bd_dom_sf"/>
</dbReference>
<keyword evidence="8" id="KW-0648">Protein biosynthesis</keyword>
<organism evidence="13 14">
    <name type="scientific">Candidatus Giovannonibacteria bacterium GW2011_GWB1_47_6b</name>
    <dbReference type="NCBI Taxonomy" id="1618655"/>
    <lineage>
        <taxon>Bacteria</taxon>
        <taxon>Candidatus Giovannoniibacteriota</taxon>
    </lineage>
</organism>
<feature type="domain" description="Aminoacyl-transfer RNA synthetases class-II family profile" evidence="12">
    <location>
        <begin position="42"/>
        <end position="313"/>
    </location>
</feature>
<dbReference type="InterPro" id="IPR045864">
    <property type="entry name" value="aa-tRNA-synth_II/BPL/LPL"/>
</dbReference>
<dbReference type="PANTHER" id="PTHR11451:SF44">
    <property type="entry name" value="THREONINE--TRNA LIGASE, CHLOROPLASTIC_MITOCHONDRIAL 2"/>
    <property type="match status" value="1"/>
</dbReference>
<protein>
    <recommendedName>
        <fullName evidence="2 11">Threonine--tRNA ligase</fullName>
        <ecNumber evidence="2 11">6.1.1.3</ecNumber>
    </recommendedName>
</protein>
<evidence type="ECO:0000256" key="5">
    <source>
        <dbReference type="ARBA" id="ARBA00022741"/>
    </source>
</evidence>
<dbReference type="Gene3D" id="3.30.930.10">
    <property type="entry name" value="Bira Bifunctional Protein, Domain 2"/>
    <property type="match status" value="1"/>
</dbReference>
<dbReference type="CDD" id="cd00860">
    <property type="entry name" value="ThrRS_anticodon"/>
    <property type="match status" value="1"/>
</dbReference>
<dbReference type="SUPFAM" id="SSF52954">
    <property type="entry name" value="Class II aaRS ABD-related"/>
    <property type="match status" value="1"/>
</dbReference>
<dbReference type="Pfam" id="PF03129">
    <property type="entry name" value="HGTP_anticodon"/>
    <property type="match status" value="1"/>
</dbReference>
<keyword evidence="4" id="KW-0479">Metal-binding</keyword>
<proteinExistence type="inferred from homology"/>
<dbReference type="PATRIC" id="fig|1618655.3.peg.144"/>
<dbReference type="SUPFAM" id="SSF55681">
    <property type="entry name" value="Class II aaRS and biotin synthetases"/>
    <property type="match status" value="1"/>
</dbReference>
<keyword evidence="6" id="KW-0862">Zinc</keyword>
<dbReference type="InterPro" id="IPR047246">
    <property type="entry name" value="ThrRS_anticodon"/>
</dbReference>
<dbReference type="GO" id="GO:0005524">
    <property type="term" value="F:ATP binding"/>
    <property type="evidence" value="ECO:0007669"/>
    <property type="project" value="UniProtKB-KW"/>
</dbReference>
<evidence type="ECO:0000256" key="4">
    <source>
        <dbReference type="ARBA" id="ARBA00022723"/>
    </source>
</evidence>
<evidence type="ECO:0000256" key="2">
    <source>
        <dbReference type="ARBA" id="ARBA00013163"/>
    </source>
</evidence>
<dbReference type="InterPro" id="IPR002314">
    <property type="entry name" value="aa-tRNA-synt_IIb"/>
</dbReference>
<dbReference type="InterPro" id="IPR033728">
    <property type="entry name" value="ThrRS_core"/>
</dbReference>
<dbReference type="PROSITE" id="PS50862">
    <property type="entry name" value="AA_TRNA_LIGASE_II"/>
    <property type="match status" value="1"/>
</dbReference>